<dbReference type="AlphaFoldDB" id="A0A9D9HC00"/>
<gene>
    <name evidence="1" type="ORF">IAC23_00585</name>
</gene>
<accession>A0A9D9HC00</accession>
<evidence type="ECO:0000313" key="2">
    <source>
        <dbReference type="Proteomes" id="UP000823619"/>
    </source>
</evidence>
<protein>
    <submittedName>
        <fullName evidence="1">DUF2693 domain-containing protein</fullName>
    </submittedName>
</protein>
<reference evidence="1" key="1">
    <citation type="submission" date="2020-10" db="EMBL/GenBank/DDBJ databases">
        <authorList>
            <person name="Gilroy R."/>
        </authorList>
    </citation>
    <scope>NUCLEOTIDE SEQUENCE</scope>
    <source>
        <strain evidence="1">D5-748</strain>
    </source>
</reference>
<sequence>MNNTMIVTRDIRTVTRIAVIGAKTGSSIAAGAKAMMIESLKRQMRNGVAHFVYQKRNGEFREAWGTTSAALAAKHTNGNGECREQFATTAYFDVEAGSWRSFRWENLIAVY</sequence>
<dbReference type="InterPro" id="IPR024401">
    <property type="entry name" value="WYL_prot"/>
</dbReference>
<dbReference type="Pfam" id="PF10902">
    <property type="entry name" value="WYL_2"/>
    <property type="match status" value="1"/>
</dbReference>
<reference evidence="1" key="2">
    <citation type="journal article" date="2021" name="PeerJ">
        <title>Extensive microbial diversity within the chicken gut microbiome revealed by metagenomics and culture.</title>
        <authorList>
            <person name="Gilroy R."/>
            <person name="Ravi A."/>
            <person name="Getino M."/>
            <person name="Pursley I."/>
            <person name="Horton D.L."/>
            <person name="Alikhan N.F."/>
            <person name="Baker D."/>
            <person name="Gharbi K."/>
            <person name="Hall N."/>
            <person name="Watson M."/>
            <person name="Adriaenssens E.M."/>
            <person name="Foster-Nyarko E."/>
            <person name="Jarju S."/>
            <person name="Secka A."/>
            <person name="Antonio M."/>
            <person name="Oren A."/>
            <person name="Chaudhuri R.R."/>
            <person name="La Ragione R."/>
            <person name="Hildebrand F."/>
            <person name="Pallen M.J."/>
        </authorList>
    </citation>
    <scope>NUCLEOTIDE SEQUENCE</scope>
    <source>
        <strain evidence="1">D5-748</strain>
    </source>
</reference>
<proteinExistence type="predicted"/>
<dbReference type="EMBL" id="JADIMO010000011">
    <property type="protein sequence ID" value="MBO8444182.1"/>
    <property type="molecule type" value="Genomic_DNA"/>
</dbReference>
<name>A0A9D9HC00_9BACT</name>
<dbReference type="Proteomes" id="UP000823619">
    <property type="component" value="Unassembled WGS sequence"/>
</dbReference>
<evidence type="ECO:0000313" key="1">
    <source>
        <dbReference type="EMBL" id="MBO8444182.1"/>
    </source>
</evidence>
<comment type="caution">
    <text evidence="1">The sequence shown here is derived from an EMBL/GenBank/DDBJ whole genome shotgun (WGS) entry which is preliminary data.</text>
</comment>
<organism evidence="1 2">
    <name type="scientific">Candidatus Cryptobacteroides merdavium</name>
    <dbReference type="NCBI Taxonomy" id="2840769"/>
    <lineage>
        <taxon>Bacteria</taxon>
        <taxon>Pseudomonadati</taxon>
        <taxon>Bacteroidota</taxon>
        <taxon>Bacteroidia</taxon>
        <taxon>Bacteroidales</taxon>
        <taxon>Candidatus Cryptobacteroides</taxon>
    </lineage>
</organism>